<evidence type="ECO:0000313" key="2">
    <source>
        <dbReference type="EMBL" id="GAA1619708.1"/>
    </source>
</evidence>
<name>A0ABN2EY83_9ACTN</name>
<reference evidence="2 3" key="1">
    <citation type="journal article" date="2019" name="Int. J. Syst. Evol. Microbiol.">
        <title>The Global Catalogue of Microorganisms (GCM) 10K type strain sequencing project: providing services to taxonomists for standard genome sequencing and annotation.</title>
        <authorList>
            <consortium name="The Broad Institute Genomics Platform"/>
            <consortium name="The Broad Institute Genome Sequencing Center for Infectious Disease"/>
            <person name="Wu L."/>
            <person name="Ma J."/>
        </authorList>
    </citation>
    <scope>NUCLEOTIDE SEQUENCE [LARGE SCALE GENOMIC DNA]</scope>
    <source>
        <strain evidence="2 3">JCM 14969</strain>
    </source>
</reference>
<feature type="region of interest" description="Disordered" evidence="1">
    <location>
        <begin position="15"/>
        <end position="110"/>
    </location>
</feature>
<dbReference type="EMBL" id="BAAAOS010000070">
    <property type="protein sequence ID" value="GAA1619708.1"/>
    <property type="molecule type" value="Genomic_DNA"/>
</dbReference>
<protein>
    <submittedName>
        <fullName evidence="2">Uncharacterized protein</fullName>
    </submittedName>
</protein>
<proteinExistence type="predicted"/>
<keyword evidence="3" id="KW-1185">Reference proteome</keyword>
<feature type="compositionally biased region" description="Basic and acidic residues" evidence="1">
    <location>
        <begin position="43"/>
        <end position="53"/>
    </location>
</feature>
<evidence type="ECO:0000256" key="1">
    <source>
        <dbReference type="SAM" id="MobiDB-lite"/>
    </source>
</evidence>
<organism evidence="2 3">
    <name type="scientific">Kribbella sancticallisti</name>
    <dbReference type="NCBI Taxonomy" id="460087"/>
    <lineage>
        <taxon>Bacteria</taxon>
        <taxon>Bacillati</taxon>
        <taxon>Actinomycetota</taxon>
        <taxon>Actinomycetes</taxon>
        <taxon>Propionibacteriales</taxon>
        <taxon>Kribbellaceae</taxon>
        <taxon>Kribbella</taxon>
    </lineage>
</organism>
<feature type="compositionally biased region" description="Low complexity" evidence="1">
    <location>
        <begin position="71"/>
        <end position="87"/>
    </location>
</feature>
<accession>A0ABN2EY83</accession>
<evidence type="ECO:0000313" key="3">
    <source>
        <dbReference type="Proteomes" id="UP001500393"/>
    </source>
</evidence>
<dbReference type="Proteomes" id="UP001500393">
    <property type="component" value="Unassembled WGS sequence"/>
</dbReference>
<comment type="caution">
    <text evidence="2">The sequence shown here is derived from an EMBL/GenBank/DDBJ whole genome shotgun (WGS) entry which is preliminary data.</text>
</comment>
<gene>
    <name evidence="2" type="ORF">GCM10009789_86780</name>
</gene>
<sequence>MLKASARMGVRVDEDCFAPDKHRPSRVQPSLKAGSRPGNQLGVRREAPRRQESARAGLPVTGAAGAHRRQTPAVNTPAEVTAAPATPGQGRPTYGDRLKHNGLPFLATPC</sequence>